<dbReference type="RefSeq" id="WP_131330920.1">
    <property type="nucleotide sequence ID" value="NZ_CP044016.1"/>
</dbReference>
<gene>
    <name evidence="1" type="ORF">E0W69_015285</name>
</gene>
<sequence length="150" mass="16465">MKYIVAIFAFWMLVISCSKDKSYDPINTTDTSGLASFEVKNTDSTIYATQYGTFVQGVTYDSANSYFILPITVDKGGTFSINAYAIFNADTLFLSNSDTLTIYDTQIKLYPSNISQFGSGTYTSADSTLNKIVVNDSTLTHPFVANLTVN</sequence>
<evidence type="ECO:0000313" key="1">
    <source>
        <dbReference type="EMBL" id="QES89964.1"/>
    </source>
</evidence>
<organism evidence="1 2">
    <name type="scientific">Rhizosphaericola mali</name>
    <dbReference type="NCBI Taxonomy" id="2545455"/>
    <lineage>
        <taxon>Bacteria</taxon>
        <taxon>Pseudomonadati</taxon>
        <taxon>Bacteroidota</taxon>
        <taxon>Chitinophagia</taxon>
        <taxon>Chitinophagales</taxon>
        <taxon>Chitinophagaceae</taxon>
        <taxon>Rhizosphaericola</taxon>
    </lineage>
</organism>
<dbReference type="KEGG" id="arac:E0W69_015285"/>
<dbReference type="PROSITE" id="PS51257">
    <property type="entry name" value="PROKAR_LIPOPROTEIN"/>
    <property type="match status" value="1"/>
</dbReference>
<name>A0A5P2G2D1_9BACT</name>
<dbReference type="EMBL" id="CP044016">
    <property type="protein sequence ID" value="QES89964.1"/>
    <property type="molecule type" value="Genomic_DNA"/>
</dbReference>
<dbReference type="AlphaFoldDB" id="A0A5P2G2D1"/>
<keyword evidence="2" id="KW-1185">Reference proteome</keyword>
<evidence type="ECO:0000313" key="2">
    <source>
        <dbReference type="Proteomes" id="UP000292424"/>
    </source>
</evidence>
<dbReference type="OrthoDB" id="1215330at2"/>
<reference evidence="1 2" key="1">
    <citation type="submission" date="2019-09" db="EMBL/GenBank/DDBJ databases">
        <title>Complete genome sequence of Arachidicoccus sp. B3-10 isolated from apple orchard soil.</title>
        <authorList>
            <person name="Kim H.S."/>
            <person name="Han K.-I."/>
            <person name="Suh M.K."/>
            <person name="Lee K.C."/>
            <person name="Eom M.K."/>
            <person name="Kim J.-S."/>
            <person name="Kang S.W."/>
            <person name="Sin Y."/>
            <person name="Lee J.-S."/>
        </authorList>
    </citation>
    <scope>NUCLEOTIDE SEQUENCE [LARGE SCALE GENOMIC DNA]</scope>
    <source>
        <strain evidence="1 2">B3-10</strain>
    </source>
</reference>
<proteinExistence type="predicted"/>
<accession>A0A5P2G2D1</accession>
<dbReference type="Proteomes" id="UP000292424">
    <property type="component" value="Chromosome"/>
</dbReference>
<protein>
    <submittedName>
        <fullName evidence="1">Uncharacterized protein</fullName>
    </submittedName>
</protein>